<sequence>MADPIEYRLALILPGTGEVLAALDNGTSTLPRIAIRPGERHVKQLTELIRQTWGIRAVVLDLLAGAEAVSPWAVLEVRQWSEVPGSTLGPVHIDSTGRSPLSEAERDRLISFLGKTGPRRNIFMSVGWLGEVQRWITDSGHALSSDFSNDVLQLNAGGGFALARVGTTNGSAFWLKAVGPPNEHEFGITKALAECLPSYLPSIVAMRDEWNAWITEDAGHPLSETFTLPSVRRVVATLANLQIDSIEHRDALRAAGCIDISIPVLKAHLREIREYLEETMARQTSRKVAPLGTFRLRELEQILREACSRMQELCIPDALLHNDINAGNILLSDSRCFFIDWAEGQIGNPFLTFQHICAQILREVQDADTWLPAVKRSYREPWLTCLSESQIEQAYALMPILAIASYLYGRGSWLCSSDRDNPHFQAHARSLARYIDRAARAPELEEALCH</sequence>
<protein>
    <recommendedName>
        <fullName evidence="1">Aminoglycoside phosphotransferase domain-containing protein</fullName>
    </recommendedName>
</protein>
<evidence type="ECO:0000313" key="3">
    <source>
        <dbReference type="Proteomes" id="UP000253606"/>
    </source>
</evidence>
<name>A0A2Z5GA18_9BACT</name>
<accession>A0A2Z5GA18</accession>
<proteinExistence type="predicted"/>
<organism evidence="2 3">
    <name type="scientific">Acidisarcina polymorpha</name>
    <dbReference type="NCBI Taxonomy" id="2211140"/>
    <lineage>
        <taxon>Bacteria</taxon>
        <taxon>Pseudomonadati</taxon>
        <taxon>Acidobacteriota</taxon>
        <taxon>Terriglobia</taxon>
        <taxon>Terriglobales</taxon>
        <taxon>Acidobacteriaceae</taxon>
        <taxon>Acidisarcina</taxon>
    </lineage>
</organism>
<gene>
    <name evidence="2" type="ORF">ACPOL_6320</name>
</gene>
<dbReference type="RefSeq" id="WP_114210217.1">
    <property type="nucleotide sequence ID" value="NZ_CP030840.1"/>
</dbReference>
<evidence type="ECO:0000313" key="2">
    <source>
        <dbReference type="EMBL" id="AXC15554.1"/>
    </source>
</evidence>
<dbReference type="InterPro" id="IPR002575">
    <property type="entry name" value="Aminoglycoside_PTrfase"/>
</dbReference>
<dbReference type="Gene3D" id="3.90.1200.10">
    <property type="match status" value="1"/>
</dbReference>
<dbReference type="OrthoDB" id="110894at2"/>
<dbReference type="EMBL" id="CP030840">
    <property type="protein sequence ID" value="AXC15554.1"/>
    <property type="molecule type" value="Genomic_DNA"/>
</dbReference>
<keyword evidence="3" id="KW-1185">Reference proteome</keyword>
<dbReference type="AlphaFoldDB" id="A0A2Z5GA18"/>
<evidence type="ECO:0000259" key="1">
    <source>
        <dbReference type="Pfam" id="PF01636"/>
    </source>
</evidence>
<dbReference type="Proteomes" id="UP000253606">
    <property type="component" value="Chromosome"/>
</dbReference>
<dbReference type="Pfam" id="PF01636">
    <property type="entry name" value="APH"/>
    <property type="match status" value="1"/>
</dbReference>
<dbReference type="KEGG" id="abas:ACPOL_6320"/>
<feature type="domain" description="Aminoglycoside phosphotransferase" evidence="1">
    <location>
        <begin position="143"/>
        <end position="351"/>
    </location>
</feature>
<reference evidence="2 3" key="1">
    <citation type="journal article" date="2018" name="Front. Microbiol.">
        <title>Hydrolytic Capabilities as a Key to Environmental Success: Chitinolytic and Cellulolytic Acidobacteria From Acidic Sub-arctic Soils and Boreal Peatlands.</title>
        <authorList>
            <person name="Belova S.E."/>
            <person name="Ravin N.V."/>
            <person name="Pankratov T.A."/>
            <person name="Rakitin A.L."/>
            <person name="Ivanova A.A."/>
            <person name="Beletsky A.V."/>
            <person name="Mardanov A.V."/>
            <person name="Sinninghe Damste J.S."/>
            <person name="Dedysh S.N."/>
        </authorList>
    </citation>
    <scope>NUCLEOTIDE SEQUENCE [LARGE SCALE GENOMIC DNA]</scope>
    <source>
        <strain evidence="2 3">SBC82</strain>
    </source>
</reference>
<dbReference type="InterPro" id="IPR011009">
    <property type="entry name" value="Kinase-like_dom_sf"/>
</dbReference>
<dbReference type="SUPFAM" id="SSF56112">
    <property type="entry name" value="Protein kinase-like (PK-like)"/>
    <property type="match status" value="1"/>
</dbReference>